<dbReference type="SUPFAM" id="SSF55785">
    <property type="entry name" value="PYP-like sensor domain (PAS domain)"/>
    <property type="match status" value="1"/>
</dbReference>
<dbReference type="PANTHER" id="PTHR44688">
    <property type="entry name" value="DNA-BINDING TRANSCRIPTIONAL ACTIVATOR DEVR_DOSR"/>
    <property type="match status" value="1"/>
</dbReference>
<evidence type="ECO:0000259" key="4">
    <source>
        <dbReference type="SMART" id="SM00421"/>
    </source>
</evidence>
<dbReference type="InterPro" id="IPR000792">
    <property type="entry name" value="Tscrpt_reg_LuxR_C"/>
</dbReference>
<dbReference type="PANTHER" id="PTHR44688:SF16">
    <property type="entry name" value="DNA-BINDING TRANSCRIPTIONAL ACTIVATOR DEVR_DOSR"/>
    <property type="match status" value="1"/>
</dbReference>
<accession>A0ABS7PS94</accession>
<gene>
    <name evidence="5" type="ORF">K7G82_17960</name>
</gene>
<name>A0ABS7PS94_9SPHN</name>
<comment type="caution">
    <text evidence="5">The sequence shown here is derived from an EMBL/GenBank/DDBJ whole genome shotgun (WGS) entry which is preliminary data.</text>
</comment>
<dbReference type="InterPro" id="IPR016032">
    <property type="entry name" value="Sig_transdc_resp-reg_C-effctor"/>
</dbReference>
<evidence type="ECO:0000313" key="5">
    <source>
        <dbReference type="EMBL" id="MBY8824195.1"/>
    </source>
</evidence>
<keyword evidence="6" id="KW-1185">Reference proteome</keyword>
<dbReference type="InterPro" id="IPR013656">
    <property type="entry name" value="PAS_4"/>
</dbReference>
<organism evidence="5 6">
    <name type="scientific">Sphingomonas colocasiae</name>
    <dbReference type="NCBI Taxonomy" id="1848973"/>
    <lineage>
        <taxon>Bacteria</taxon>
        <taxon>Pseudomonadati</taxon>
        <taxon>Pseudomonadota</taxon>
        <taxon>Alphaproteobacteria</taxon>
        <taxon>Sphingomonadales</taxon>
        <taxon>Sphingomonadaceae</taxon>
        <taxon>Sphingomonas</taxon>
    </lineage>
</organism>
<feature type="domain" description="HTH luxR-type" evidence="4">
    <location>
        <begin position="134"/>
        <end position="191"/>
    </location>
</feature>
<evidence type="ECO:0000256" key="2">
    <source>
        <dbReference type="ARBA" id="ARBA00023125"/>
    </source>
</evidence>
<dbReference type="Pfam" id="PF08448">
    <property type="entry name" value="PAS_4"/>
    <property type="match status" value="1"/>
</dbReference>
<reference evidence="5 6" key="1">
    <citation type="submission" date="2021-08" db="EMBL/GenBank/DDBJ databases">
        <authorList>
            <person name="Tuo L."/>
        </authorList>
    </citation>
    <scope>NUCLEOTIDE SEQUENCE [LARGE SCALE GENOMIC DNA]</scope>
    <source>
        <strain evidence="5 6">JCM 31229</strain>
    </source>
</reference>
<dbReference type="InterPro" id="IPR036388">
    <property type="entry name" value="WH-like_DNA-bd_sf"/>
</dbReference>
<dbReference type="SUPFAM" id="SSF46894">
    <property type="entry name" value="C-terminal effector domain of the bipartite response regulators"/>
    <property type="match status" value="1"/>
</dbReference>
<keyword evidence="2" id="KW-0238">DNA-binding</keyword>
<dbReference type="InterPro" id="IPR035965">
    <property type="entry name" value="PAS-like_dom_sf"/>
</dbReference>
<keyword evidence="3" id="KW-0804">Transcription</keyword>
<evidence type="ECO:0000313" key="6">
    <source>
        <dbReference type="Proteomes" id="UP000706039"/>
    </source>
</evidence>
<keyword evidence="1" id="KW-0805">Transcription regulation</keyword>
<dbReference type="RefSeq" id="WP_222991279.1">
    <property type="nucleotide sequence ID" value="NZ_JAINVV010000008.1"/>
</dbReference>
<evidence type="ECO:0000256" key="1">
    <source>
        <dbReference type="ARBA" id="ARBA00023015"/>
    </source>
</evidence>
<proteinExistence type="predicted"/>
<dbReference type="PRINTS" id="PR00038">
    <property type="entry name" value="HTHLUXR"/>
</dbReference>
<dbReference type="Gene3D" id="3.30.450.20">
    <property type="entry name" value="PAS domain"/>
    <property type="match status" value="1"/>
</dbReference>
<protein>
    <submittedName>
        <fullName evidence="5">Helix-turn-helix transcriptional regulator</fullName>
    </submittedName>
</protein>
<evidence type="ECO:0000256" key="3">
    <source>
        <dbReference type="ARBA" id="ARBA00023163"/>
    </source>
</evidence>
<sequence length="225" mass="24472">MIGVGEGMDAMSGRGSGTLAALAFECSPVATIYTEDRVVKHGNAAFAEMFELPAERLFGLAMELFYPAIVESERVAGNAGRALRATGRHADERVMRRQGGSLFWCAVTGRALQRQDPFAQTVWCFQDLSRQWNIGALRPRDRDVAMLVCAGHTAKHIGHMLNLSPRTVEAYLARIKATLSVRNVAELVSRLRPAFPHGAEFQTRMRASVLATTSSAVTPGAHSTS</sequence>
<dbReference type="Pfam" id="PF00196">
    <property type="entry name" value="GerE"/>
    <property type="match status" value="1"/>
</dbReference>
<dbReference type="SMART" id="SM00421">
    <property type="entry name" value="HTH_LUXR"/>
    <property type="match status" value="1"/>
</dbReference>
<dbReference type="Gene3D" id="1.10.10.10">
    <property type="entry name" value="Winged helix-like DNA-binding domain superfamily/Winged helix DNA-binding domain"/>
    <property type="match status" value="1"/>
</dbReference>
<dbReference type="EMBL" id="JAINVV010000008">
    <property type="protein sequence ID" value="MBY8824195.1"/>
    <property type="molecule type" value="Genomic_DNA"/>
</dbReference>
<dbReference type="Proteomes" id="UP000706039">
    <property type="component" value="Unassembled WGS sequence"/>
</dbReference>